<dbReference type="SUPFAM" id="SSF52129">
    <property type="entry name" value="Caspase-like"/>
    <property type="match status" value="1"/>
</dbReference>
<evidence type="ECO:0000259" key="1">
    <source>
        <dbReference type="Pfam" id="PF00656"/>
    </source>
</evidence>
<dbReference type="PANTHER" id="PTHR22576">
    <property type="entry name" value="MUCOSA ASSOCIATED LYMPHOID TISSUE LYMPHOMA TRANSLOCATION PROTEIN 1/PARACASPASE"/>
    <property type="match status" value="1"/>
</dbReference>
<dbReference type="InterPro" id="IPR011047">
    <property type="entry name" value="Quinoprotein_ADH-like_sf"/>
</dbReference>
<feature type="domain" description="Peptidase C14 caspase" evidence="1">
    <location>
        <begin position="7"/>
        <end position="230"/>
    </location>
</feature>
<dbReference type="GO" id="GO:0004197">
    <property type="term" value="F:cysteine-type endopeptidase activity"/>
    <property type="evidence" value="ECO:0007669"/>
    <property type="project" value="InterPro"/>
</dbReference>
<dbReference type="SUPFAM" id="SSF50998">
    <property type="entry name" value="Quinoprotein alcohol dehydrogenase-like"/>
    <property type="match status" value="1"/>
</dbReference>
<dbReference type="InterPro" id="IPR015943">
    <property type="entry name" value="WD40/YVTN_repeat-like_dom_sf"/>
</dbReference>
<organism evidence="2">
    <name type="scientific">Methylobacterium bullatum</name>
    <dbReference type="NCBI Taxonomy" id="570505"/>
    <lineage>
        <taxon>Bacteria</taxon>
        <taxon>Pseudomonadati</taxon>
        <taxon>Pseudomonadota</taxon>
        <taxon>Alphaproteobacteria</taxon>
        <taxon>Hyphomicrobiales</taxon>
        <taxon>Methylobacteriaceae</taxon>
        <taxon>Methylobacterium</taxon>
    </lineage>
</organism>
<dbReference type="GO" id="GO:0006508">
    <property type="term" value="P:proteolysis"/>
    <property type="evidence" value="ECO:0007669"/>
    <property type="project" value="InterPro"/>
</dbReference>
<dbReference type="AlphaFoldDB" id="A0A679JRX2"/>
<proteinExistence type="predicted"/>
<dbReference type="Gene3D" id="2.130.10.10">
    <property type="entry name" value="YVTN repeat-like/Quinoprotein amine dehydrogenase"/>
    <property type="match status" value="1"/>
</dbReference>
<name>A0A679JRX2_9HYPH</name>
<dbReference type="RefSeq" id="WP_339159251.1">
    <property type="nucleotide sequence ID" value="NZ_LR743510.1"/>
</dbReference>
<dbReference type="EMBL" id="LR743510">
    <property type="protein sequence ID" value="CAA2137480.1"/>
    <property type="molecule type" value="Genomic_DNA"/>
</dbReference>
<sequence>MITSPGRRVALIVGADRYSGRSLSNCVADARQIRTALEARGFECNQIENPSFKELQAAIEDLRVVTTKIDICLFYFAGHALEYGGAGFLVPCDYPEQNSALGIKHYAVPVSDIADAMNFRCATSIIVLDACRIWSAYLTDIDKLSEHIQSTGIAQRKWDDTLIAYSTSAGDAASDGVAGRNSRYCTELCRHLVRHDLSIEDCFRLVGQSIIKESGARQRPWYYSSLRSKLSFSDLAVYQLITTYKLPFDADALLYLSPNPDCSGILVAGRESHLWSVNASRYWRVNSPTTDKIVASCVFKNGFATITEDGTLHYQADRNSSSINTTVKHPHGILYNGRSDVILYGMDSWSICRMWKGKWRELFSQEIEWSIHTGVLLSPGRVWLGGSLGHLVDITWGKTFDVRYIGDIFENINSLCALPTGTVLCGGDSGLLIELDISSAGTLDNFQREARVSTSAMRRQSLVNRLDDDRIFRYLFDRESLDPAVAETVDRCLQQCRVMFTHAAPSFPLIVSGNSEGIVEVVDRRDGQTFQRIDAQSGLGTEIHGVSFLSDTELVTLSSAGVVRFYVSNGVFSQHSGPFLASIEEDNLLVRQGLGDDD</sequence>
<accession>A0A679JRX2</accession>
<reference evidence="2" key="1">
    <citation type="submission" date="2019-12" db="EMBL/GenBank/DDBJ databases">
        <authorList>
            <person name="Cremers G."/>
        </authorList>
    </citation>
    <scope>NUCLEOTIDE SEQUENCE</scope>
    <source>
        <strain evidence="2">Mbul2</strain>
        <plasmid evidence="2">1</plasmid>
    </source>
</reference>
<dbReference type="InterPro" id="IPR029030">
    <property type="entry name" value="Caspase-like_dom_sf"/>
</dbReference>
<evidence type="ECO:0000313" key="2">
    <source>
        <dbReference type="EMBL" id="CAA2137480.1"/>
    </source>
</evidence>
<dbReference type="Pfam" id="PF00656">
    <property type="entry name" value="Peptidase_C14"/>
    <property type="match status" value="1"/>
</dbReference>
<dbReference type="PANTHER" id="PTHR22576:SF37">
    <property type="entry name" value="MUCOSA-ASSOCIATED LYMPHOID TISSUE LYMPHOMA TRANSLOCATION PROTEIN 1"/>
    <property type="match status" value="1"/>
</dbReference>
<dbReference type="Gene3D" id="3.40.50.1460">
    <property type="match status" value="1"/>
</dbReference>
<dbReference type="InterPro" id="IPR052039">
    <property type="entry name" value="Caspase-related_regulators"/>
</dbReference>
<keyword evidence="2" id="KW-0614">Plasmid</keyword>
<geneLocation type="plasmid" evidence="2">
    <name>1</name>
</geneLocation>
<dbReference type="InterPro" id="IPR011600">
    <property type="entry name" value="Pept_C14_caspase"/>
</dbReference>
<gene>
    <name evidence="2" type="ORF">MBLL_00679</name>
</gene>
<protein>
    <recommendedName>
        <fullName evidence="1">Peptidase C14 caspase domain-containing protein</fullName>
    </recommendedName>
</protein>